<reference evidence="2 3" key="1">
    <citation type="journal article" date="2018" name="BMC Genomics">
        <title>Genomic comparison of Trypanosoma conorhini and Trypanosoma rangeli to Trypanosoma cruzi strains of high and low virulence.</title>
        <authorList>
            <person name="Bradwell K.R."/>
            <person name="Koparde V.N."/>
            <person name="Matveyev A.V."/>
            <person name="Serrano M.G."/>
            <person name="Alves J.M."/>
            <person name="Parikh H."/>
            <person name="Huang B."/>
            <person name="Lee V."/>
            <person name="Espinosa-Alvarez O."/>
            <person name="Ortiz P.A."/>
            <person name="Costa-Martins A.G."/>
            <person name="Teixeira M.M."/>
            <person name="Buck G.A."/>
        </authorList>
    </citation>
    <scope>NUCLEOTIDE SEQUENCE [LARGE SCALE GENOMIC DNA]</scope>
    <source>
        <strain evidence="2 3">AM80</strain>
    </source>
</reference>
<evidence type="ECO:0000313" key="2">
    <source>
        <dbReference type="EMBL" id="RNF04582.1"/>
    </source>
</evidence>
<feature type="region of interest" description="Disordered" evidence="1">
    <location>
        <begin position="1"/>
        <end position="34"/>
    </location>
</feature>
<organism evidence="2 3">
    <name type="scientific">Trypanosoma rangeli</name>
    <dbReference type="NCBI Taxonomy" id="5698"/>
    <lineage>
        <taxon>Eukaryota</taxon>
        <taxon>Discoba</taxon>
        <taxon>Euglenozoa</taxon>
        <taxon>Kinetoplastea</taxon>
        <taxon>Metakinetoplastina</taxon>
        <taxon>Trypanosomatida</taxon>
        <taxon>Trypanosomatidae</taxon>
        <taxon>Trypanosoma</taxon>
        <taxon>Herpetosoma</taxon>
    </lineage>
</organism>
<gene>
    <name evidence="2" type="ORF">TraAM80_05089</name>
</gene>
<comment type="caution">
    <text evidence="2">The sequence shown here is derived from an EMBL/GenBank/DDBJ whole genome shotgun (WGS) entry which is preliminary data.</text>
</comment>
<dbReference type="EMBL" id="MKGL01000159">
    <property type="protein sequence ID" value="RNF04582.1"/>
    <property type="molecule type" value="Genomic_DNA"/>
</dbReference>
<proteinExistence type="predicted"/>
<sequence length="101" mass="10938">MYTSWGCSRSFCSSRRLSSPPAASTSSSTCTTTARWPSGRPFSLCAAHTTISATFGASRLRSFTVVASAAFSNLIASYDRSVAMPPWNSRVDQWLTTSRVE</sequence>
<accession>A0A422NGI6</accession>
<evidence type="ECO:0000313" key="3">
    <source>
        <dbReference type="Proteomes" id="UP000283634"/>
    </source>
</evidence>
<dbReference type="AlphaFoldDB" id="A0A422NGI6"/>
<dbReference type="GeneID" id="40329022"/>
<dbReference type="Proteomes" id="UP000283634">
    <property type="component" value="Unassembled WGS sequence"/>
</dbReference>
<dbReference type="RefSeq" id="XP_029238185.1">
    <property type="nucleotide sequence ID" value="XM_029381984.1"/>
</dbReference>
<name>A0A422NGI6_TRYRA</name>
<evidence type="ECO:0000256" key="1">
    <source>
        <dbReference type="SAM" id="MobiDB-lite"/>
    </source>
</evidence>
<feature type="compositionally biased region" description="Low complexity" evidence="1">
    <location>
        <begin position="7"/>
        <end position="34"/>
    </location>
</feature>
<keyword evidence="3" id="KW-1185">Reference proteome</keyword>
<protein>
    <submittedName>
        <fullName evidence="2">Uncharacterized protein</fullName>
    </submittedName>
</protein>